<dbReference type="EMBL" id="MFFM01000047">
    <property type="protein sequence ID" value="OGF08467.1"/>
    <property type="molecule type" value="Genomic_DNA"/>
</dbReference>
<dbReference type="SMART" id="SM00100">
    <property type="entry name" value="cNMP"/>
    <property type="match status" value="1"/>
</dbReference>
<dbReference type="PROSITE" id="PS50042">
    <property type="entry name" value="CNMP_BINDING_3"/>
    <property type="match status" value="1"/>
</dbReference>
<dbReference type="SUPFAM" id="SSF51206">
    <property type="entry name" value="cAMP-binding domain-like"/>
    <property type="match status" value="1"/>
</dbReference>
<dbReference type="PANTHER" id="PTHR24567">
    <property type="entry name" value="CRP FAMILY TRANSCRIPTIONAL REGULATORY PROTEIN"/>
    <property type="match status" value="1"/>
</dbReference>
<dbReference type="CDD" id="cd00038">
    <property type="entry name" value="CAP_ED"/>
    <property type="match status" value="1"/>
</dbReference>
<dbReference type="Proteomes" id="UP000177230">
    <property type="component" value="Unassembled WGS sequence"/>
</dbReference>
<name>A0A1F5R1Z0_9BACT</name>
<dbReference type="InterPro" id="IPR018488">
    <property type="entry name" value="cNMP-bd_CS"/>
</dbReference>
<dbReference type="InterPro" id="IPR018490">
    <property type="entry name" value="cNMP-bd_dom_sf"/>
</dbReference>
<proteinExistence type="predicted"/>
<dbReference type="InterPro" id="IPR000595">
    <property type="entry name" value="cNMP-bd_dom"/>
</dbReference>
<evidence type="ECO:0000313" key="3">
    <source>
        <dbReference type="Proteomes" id="UP000177230"/>
    </source>
</evidence>
<dbReference type="InterPro" id="IPR050397">
    <property type="entry name" value="Env_Response_Regulators"/>
</dbReference>
<comment type="caution">
    <text evidence="2">The sequence shown here is derived from an EMBL/GenBank/DDBJ whole genome shotgun (WGS) entry which is preliminary data.</text>
</comment>
<reference evidence="2 3" key="1">
    <citation type="journal article" date="2016" name="Nat. Commun.">
        <title>Thousands of microbial genomes shed light on interconnected biogeochemical processes in an aquifer system.</title>
        <authorList>
            <person name="Anantharaman K."/>
            <person name="Brown C.T."/>
            <person name="Hug L.A."/>
            <person name="Sharon I."/>
            <person name="Castelle C.J."/>
            <person name="Probst A.J."/>
            <person name="Thomas B.C."/>
            <person name="Singh A."/>
            <person name="Wilkins M.J."/>
            <person name="Karaoz U."/>
            <person name="Brodie E.L."/>
            <person name="Williams K.H."/>
            <person name="Hubbard S.S."/>
            <person name="Banfield J.F."/>
        </authorList>
    </citation>
    <scope>NUCLEOTIDE SEQUENCE [LARGE SCALE GENOMIC DNA]</scope>
</reference>
<protein>
    <recommendedName>
        <fullName evidence="1">Cyclic nucleotide-binding domain-containing protein</fullName>
    </recommendedName>
</protein>
<dbReference type="GO" id="GO:0003700">
    <property type="term" value="F:DNA-binding transcription factor activity"/>
    <property type="evidence" value="ECO:0007669"/>
    <property type="project" value="TreeGrafter"/>
</dbReference>
<evidence type="ECO:0000313" key="2">
    <source>
        <dbReference type="EMBL" id="OGF08467.1"/>
    </source>
</evidence>
<dbReference type="InterPro" id="IPR014710">
    <property type="entry name" value="RmlC-like_jellyroll"/>
</dbReference>
<dbReference type="Pfam" id="PF00027">
    <property type="entry name" value="cNMP_binding"/>
    <property type="match status" value="1"/>
</dbReference>
<accession>A0A1F5R1Z0</accession>
<dbReference type="Gene3D" id="2.60.120.10">
    <property type="entry name" value="Jelly Rolls"/>
    <property type="match status" value="1"/>
</dbReference>
<dbReference type="AlphaFoldDB" id="A0A1F5R1Z0"/>
<sequence>MEKRKVAKDTAIFQEGTAGNEMYLITSGEVEISIKRNDSKLVLAELGESSFFGEMALITDKPRTATATAAIDSEIYALSKEEFQRLLMKEPQLSARMLLAISEILCDRIQSTNENLETYFLINRAIVDNEQFRRLYIHSHVK</sequence>
<feature type="domain" description="Cyclic nucleotide-binding" evidence="1">
    <location>
        <begin position="1"/>
        <end position="98"/>
    </location>
</feature>
<dbReference type="PANTHER" id="PTHR24567:SF68">
    <property type="entry name" value="DNA-BINDING TRANSCRIPTIONAL DUAL REGULATOR CRP"/>
    <property type="match status" value="1"/>
</dbReference>
<dbReference type="GO" id="GO:0005829">
    <property type="term" value="C:cytosol"/>
    <property type="evidence" value="ECO:0007669"/>
    <property type="project" value="TreeGrafter"/>
</dbReference>
<gene>
    <name evidence="2" type="ORF">A2024_06685</name>
</gene>
<dbReference type="PROSITE" id="PS00889">
    <property type="entry name" value="CNMP_BINDING_2"/>
    <property type="match status" value="1"/>
</dbReference>
<evidence type="ECO:0000259" key="1">
    <source>
        <dbReference type="PROSITE" id="PS50042"/>
    </source>
</evidence>
<organism evidence="2 3">
    <name type="scientific">Candidatus Edwardsbacteria bacterium GWF2_54_11</name>
    <dbReference type="NCBI Taxonomy" id="1817851"/>
    <lineage>
        <taxon>Bacteria</taxon>
        <taxon>Candidatus Edwardsiibacteriota</taxon>
    </lineage>
</organism>
<dbReference type="PRINTS" id="PR00103">
    <property type="entry name" value="CAMPKINASE"/>
</dbReference>